<feature type="transmembrane region" description="Helical" evidence="1">
    <location>
        <begin position="64"/>
        <end position="85"/>
    </location>
</feature>
<keyword evidence="1" id="KW-1133">Transmembrane helix</keyword>
<feature type="transmembrane region" description="Helical" evidence="1">
    <location>
        <begin position="167"/>
        <end position="189"/>
    </location>
</feature>
<keyword evidence="1" id="KW-0812">Transmembrane</keyword>
<reference evidence="2 3" key="1">
    <citation type="submission" date="2016-10" db="EMBL/GenBank/DDBJ databases">
        <authorList>
            <person name="de Groot N.N."/>
        </authorList>
    </citation>
    <scope>NUCLEOTIDE SEQUENCE [LARGE SCALE GENOMIC DNA]</scope>
    <source>
        <strain evidence="2 3">DSM 43019</strain>
    </source>
</reference>
<proteinExistence type="predicted"/>
<keyword evidence="3" id="KW-1185">Reference proteome</keyword>
<name>A0A1I2E0F4_9ACTN</name>
<dbReference type="AlphaFoldDB" id="A0A1I2E0F4"/>
<keyword evidence="1" id="KW-0472">Membrane</keyword>
<organism evidence="2 3">
    <name type="scientific">Actinoplanes philippinensis</name>
    <dbReference type="NCBI Taxonomy" id="35752"/>
    <lineage>
        <taxon>Bacteria</taxon>
        <taxon>Bacillati</taxon>
        <taxon>Actinomycetota</taxon>
        <taxon>Actinomycetes</taxon>
        <taxon>Micromonosporales</taxon>
        <taxon>Micromonosporaceae</taxon>
        <taxon>Actinoplanes</taxon>
    </lineage>
</organism>
<dbReference type="EMBL" id="FONV01000004">
    <property type="protein sequence ID" value="SFE86157.1"/>
    <property type="molecule type" value="Genomic_DNA"/>
</dbReference>
<dbReference type="STRING" id="35752.SAMN05421541_10498"/>
<dbReference type="Proteomes" id="UP000199645">
    <property type="component" value="Unassembled WGS sequence"/>
</dbReference>
<feature type="transmembrane region" description="Helical" evidence="1">
    <location>
        <begin position="209"/>
        <end position="231"/>
    </location>
</feature>
<protein>
    <submittedName>
        <fullName evidence="2">Uncharacterized protein</fullName>
    </submittedName>
</protein>
<feature type="transmembrane region" description="Helical" evidence="1">
    <location>
        <begin position="97"/>
        <end position="119"/>
    </location>
</feature>
<evidence type="ECO:0000256" key="1">
    <source>
        <dbReference type="SAM" id="Phobius"/>
    </source>
</evidence>
<sequence>MIGSLLATGSALIAAFVFAPAALLGGAVSGDAVGRGLAEYWRSGGPRYPALLAALVDHWFRWHAIKVVISSLIIVVFALLAVALWRRYLHGAAGHAAGAIGATVFTVLATGLLILNIQATAVPLVALLPMPAAGESGPVPHEIRAALTGPAGGPPALTVLLGEVERYHWVMVATAATVLAALAPAGAALWRRRGAGDARLRFLRRTLSVLLTVTASLLLLLVVAGALSAAAPGDTLLTVLAPA</sequence>
<gene>
    <name evidence="2" type="ORF">SAMN05421541_10498</name>
</gene>
<accession>A0A1I2E0F4</accession>
<evidence type="ECO:0000313" key="3">
    <source>
        <dbReference type="Proteomes" id="UP000199645"/>
    </source>
</evidence>
<evidence type="ECO:0000313" key="2">
    <source>
        <dbReference type="EMBL" id="SFE86157.1"/>
    </source>
</evidence>
<dbReference type="OrthoDB" id="3824322at2"/>